<feature type="compositionally biased region" description="Polar residues" evidence="1">
    <location>
        <begin position="26"/>
        <end position="46"/>
    </location>
</feature>
<name>A0A1I7TPB5_9PELO</name>
<keyword evidence="2" id="KW-1185">Reference proteome</keyword>
<reference evidence="3" key="1">
    <citation type="submission" date="2016-11" db="UniProtKB">
        <authorList>
            <consortium name="WormBaseParasite"/>
        </authorList>
    </citation>
    <scope>IDENTIFICATION</scope>
</reference>
<proteinExistence type="predicted"/>
<dbReference type="WBParaSite" id="Csp11.Scaffold629.g10432.t1">
    <property type="protein sequence ID" value="Csp11.Scaffold629.g10432.t1"/>
    <property type="gene ID" value="Csp11.Scaffold629.g10432"/>
</dbReference>
<protein>
    <submittedName>
        <fullName evidence="3">Uncharacterized protein</fullName>
    </submittedName>
</protein>
<dbReference type="Proteomes" id="UP000095282">
    <property type="component" value="Unplaced"/>
</dbReference>
<dbReference type="AlphaFoldDB" id="A0A1I7TPB5"/>
<feature type="region of interest" description="Disordered" evidence="1">
    <location>
        <begin position="26"/>
        <end position="48"/>
    </location>
</feature>
<organism evidence="2 3">
    <name type="scientific">Caenorhabditis tropicalis</name>
    <dbReference type="NCBI Taxonomy" id="1561998"/>
    <lineage>
        <taxon>Eukaryota</taxon>
        <taxon>Metazoa</taxon>
        <taxon>Ecdysozoa</taxon>
        <taxon>Nematoda</taxon>
        <taxon>Chromadorea</taxon>
        <taxon>Rhabditida</taxon>
        <taxon>Rhabditina</taxon>
        <taxon>Rhabditomorpha</taxon>
        <taxon>Rhabditoidea</taxon>
        <taxon>Rhabditidae</taxon>
        <taxon>Peloderinae</taxon>
        <taxon>Caenorhabditis</taxon>
    </lineage>
</organism>
<evidence type="ECO:0000313" key="2">
    <source>
        <dbReference type="Proteomes" id="UP000095282"/>
    </source>
</evidence>
<evidence type="ECO:0000313" key="3">
    <source>
        <dbReference type="WBParaSite" id="Csp11.Scaffold629.g10432.t1"/>
    </source>
</evidence>
<accession>A0A1I7TPB5</accession>
<evidence type="ECO:0000256" key="1">
    <source>
        <dbReference type="SAM" id="MobiDB-lite"/>
    </source>
</evidence>
<sequence length="105" mass="11728">MDSKTKSRDKQLARIESGRQQCRCVGNTQNTSSWNPTKGSWSNSAPPRNRCRTGAGSCYGPLMHRLLRWIQIASTGQLKKADVEMPSSWKLAAQIGNELKTAFFI</sequence>